<dbReference type="SUPFAM" id="SSF51735">
    <property type="entry name" value="NAD(P)-binding Rossmann-fold domains"/>
    <property type="match status" value="1"/>
</dbReference>
<accession>A0A4Y9ZMG4</accession>
<keyword evidence="3" id="KW-1185">Reference proteome</keyword>
<dbReference type="OrthoDB" id="191139at2759"/>
<dbReference type="AlphaFoldDB" id="A0A4Y9ZMG4"/>
<dbReference type="PANTHER" id="PTHR43157:SF31">
    <property type="entry name" value="PHOSPHATIDYLINOSITOL-GLYCAN BIOSYNTHESIS CLASS F PROTEIN"/>
    <property type="match status" value="1"/>
</dbReference>
<comment type="caution">
    <text evidence="2">The sequence shown here is derived from an EMBL/GenBank/DDBJ whole genome shotgun (WGS) entry which is preliminary data.</text>
</comment>
<name>A0A4Y9ZMG4_9AGAM</name>
<dbReference type="Proteomes" id="UP000298061">
    <property type="component" value="Unassembled WGS sequence"/>
</dbReference>
<dbReference type="Pfam" id="PF00106">
    <property type="entry name" value="adh_short"/>
    <property type="match status" value="1"/>
</dbReference>
<reference evidence="2 3" key="1">
    <citation type="submission" date="2019-02" db="EMBL/GenBank/DDBJ databases">
        <title>Genome sequencing of the rare red list fungi Hericium alpestre (H. flagellum).</title>
        <authorList>
            <person name="Buettner E."/>
            <person name="Kellner H."/>
        </authorList>
    </citation>
    <scope>NUCLEOTIDE SEQUENCE [LARGE SCALE GENOMIC DNA]</scope>
    <source>
        <strain evidence="2 3">DSM 108284</strain>
    </source>
</reference>
<organism evidence="2 3">
    <name type="scientific">Hericium alpestre</name>
    <dbReference type="NCBI Taxonomy" id="135208"/>
    <lineage>
        <taxon>Eukaryota</taxon>
        <taxon>Fungi</taxon>
        <taxon>Dikarya</taxon>
        <taxon>Basidiomycota</taxon>
        <taxon>Agaricomycotina</taxon>
        <taxon>Agaricomycetes</taxon>
        <taxon>Russulales</taxon>
        <taxon>Hericiaceae</taxon>
        <taxon>Hericium</taxon>
    </lineage>
</organism>
<evidence type="ECO:0000313" key="3">
    <source>
        <dbReference type="Proteomes" id="UP000298061"/>
    </source>
</evidence>
<keyword evidence="1" id="KW-0560">Oxidoreductase</keyword>
<gene>
    <name evidence="2" type="ORF">EWM64_g9393</name>
</gene>
<dbReference type="InterPro" id="IPR036291">
    <property type="entry name" value="NAD(P)-bd_dom_sf"/>
</dbReference>
<evidence type="ECO:0000313" key="2">
    <source>
        <dbReference type="EMBL" id="TFY74619.1"/>
    </source>
</evidence>
<dbReference type="InterPro" id="IPR002347">
    <property type="entry name" value="SDR_fam"/>
</dbReference>
<dbReference type="GO" id="GO:0016491">
    <property type="term" value="F:oxidoreductase activity"/>
    <property type="evidence" value="ECO:0007669"/>
    <property type="project" value="UniProtKB-KW"/>
</dbReference>
<evidence type="ECO:0000256" key="1">
    <source>
        <dbReference type="ARBA" id="ARBA00023002"/>
    </source>
</evidence>
<proteinExistence type="predicted"/>
<sequence length="245" mass="27019">MGNALSALEQMYLPKAKWGMDQIRDLMGQVMIVTGGATGVGKETVMALLTHNAKVYIATRNEQKANAAIEQLKESTGKEASFLHLDLADLASVKKSTQEFLSDLPSLPQVTTFSPNLDLLPVSFAATESGKHGKARVVTTSSSAVYLVNELKYETFREQKERRAMATYDMYNLSKFDRILYPAPHGAPTQLWGGTAPETADYDGKFLIPWARLGKANPATEDPKPGENLWNWLEEQVKTEIIPVA</sequence>
<evidence type="ECO:0008006" key="4">
    <source>
        <dbReference type="Google" id="ProtNLM"/>
    </source>
</evidence>
<dbReference type="Gene3D" id="3.40.50.720">
    <property type="entry name" value="NAD(P)-binding Rossmann-like Domain"/>
    <property type="match status" value="1"/>
</dbReference>
<dbReference type="STRING" id="135208.A0A4Y9ZMG4"/>
<dbReference type="EMBL" id="SFCI01001981">
    <property type="protein sequence ID" value="TFY74619.1"/>
    <property type="molecule type" value="Genomic_DNA"/>
</dbReference>
<protein>
    <recommendedName>
        <fullName evidence="4">Ketoreductase (KR) domain-containing protein</fullName>
    </recommendedName>
</protein>
<dbReference type="PANTHER" id="PTHR43157">
    <property type="entry name" value="PHOSPHATIDYLINOSITOL-GLYCAN BIOSYNTHESIS CLASS F PROTEIN-RELATED"/>
    <property type="match status" value="1"/>
</dbReference>